<evidence type="ECO:0000256" key="1">
    <source>
        <dbReference type="ARBA" id="ARBA00004477"/>
    </source>
</evidence>
<dbReference type="SMART" id="SM00271">
    <property type="entry name" value="DnaJ"/>
    <property type="match status" value="1"/>
</dbReference>
<dbReference type="SUPFAM" id="SSF158702">
    <property type="entry name" value="Sec63 N-terminal domain-like"/>
    <property type="match status" value="1"/>
</dbReference>
<organism evidence="12">
    <name type="scientific">Spirodela intermedia</name>
    <name type="common">Intermediate duckweed</name>
    <dbReference type="NCBI Taxonomy" id="51605"/>
    <lineage>
        <taxon>Eukaryota</taxon>
        <taxon>Viridiplantae</taxon>
        <taxon>Streptophyta</taxon>
        <taxon>Embryophyta</taxon>
        <taxon>Tracheophyta</taxon>
        <taxon>Spermatophyta</taxon>
        <taxon>Magnoliopsida</taxon>
        <taxon>Liliopsida</taxon>
        <taxon>Araceae</taxon>
        <taxon>Lemnoideae</taxon>
        <taxon>Spirodela</taxon>
    </lineage>
</organism>
<evidence type="ECO:0000256" key="10">
    <source>
        <dbReference type="SAM" id="Phobius"/>
    </source>
</evidence>
<keyword evidence="4" id="KW-0256">Endoplasmic reticulum</keyword>
<keyword evidence="5" id="KW-0653">Protein transport</keyword>
<evidence type="ECO:0000256" key="5">
    <source>
        <dbReference type="ARBA" id="ARBA00022927"/>
    </source>
</evidence>
<feature type="transmembrane region" description="Helical" evidence="10">
    <location>
        <begin position="140"/>
        <end position="159"/>
    </location>
</feature>
<dbReference type="Pfam" id="PF02889">
    <property type="entry name" value="Sec63"/>
    <property type="match status" value="1"/>
</dbReference>
<dbReference type="Pfam" id="PF00226">
    <property type="entry name" value="DnaJ"/>
    <property type="match status" value="1"/>
</dbReference>
<evidence type="ECO:0000313" key="12">
    <source>
        <dbReference type="EMBL" id="CAA2627589.1"/>
    </source>
</evidence>
<dbReference type="GO" id="GO:0006614">
    <property type="term" value="P:SRP-dependent cotranslational protein targeting to membrane"/>
    <property type="evidence" value="ECO:0007669"/>
    <property type="project" value="TreeGrafter"/>
</dbReference>
<dbReference type="GO" id="GO:0008320">
    <property type="term" value="F:protein transmembrane transporter activity"/>
    <property type="evidence" value="ECO:0007669"/>
    <property type="project" value="TreeGrafter"/>
</dbReference>
<dbReference type="InterPro" id="IPR014756">
    <property type="entry name" value="Ig_E-set"/>
</dbReference>
<dbReference type="PRINTS" id="PR00625">
    <property type="entry name" value="JDOMAIN"/>
</dbReference>
<dbReference type="EMBL" id="CACRZD030000010">
    <property type="protein sequence ID" value="CAA6666849.1"/>
    <property type="molecule type" value="Genomic_DNA"/>
</dbReference>
<dbReference type="InterPro" id="IPR004179">
    <property type="entry name" value="Sec63-dom"/>
</dbReference>
<feature type="region of interest" description="Disordered" evidence="9">
    <location>
        <begin position="544"/>
        <end position="596"/>
    </location>
</feature>
<evidence type="ECO:0000313" key="13">
    <source>
        <dbReference type="Proteomes" id="UP001189122"/>
    </source>
</evidence>
<keyword evidence="6 10" id="KW-1133">Transmembrane helix</keyword>
<proteinExistence type="predicted"/>
<dbReference type="GO" id="GO:0031207">
    <property type="term" value="C:Sec62/Sec63 complex"/>
    <property type="evidence" value="ECO:0007669"/>
    <property type="project" value="TreeGrafter"/>
</dbReference>
<dbReference type="InterPro" id="IPR001623">
    <property type="entry name" value="DnaJ_domain"/>
</dbReference>
<evidence type="ECO:0000256" key="2">
    <source>
        <dbReference type="ARBA" id="ARBA00022448"/>
    </source>
</evidence>
<feature type="transmembrane region" description="Helical" evidence="10">
    <location>
        <begin position="20"/>
        <end position="39"/>
    </location>
</feature>
<feature type="compositionally biased region" description="Acidic residues" evidence="9">
    <location>
        <begin position="549"/>
        <end position="580"/>
    </location>
</feature>
<evidence type="ECO:0000256" key="3">
    <source>
        <dbReference type="ARBA" id="ARBA00022692"/>
    </source>
</evidence>
<evidence type="ECO:0000259" key="11">
    <source>
        <dbReference type="PROSITE" id="PS50076"/>
    </source>
</evidence>
<dbReference type="Gene3D" id="1.10.3380.10">
    <property type="entry name" value="Sec63 N-terminal domain-like domain"/>
    <property type="match status" value="1"/>
</dbReference>
<keyword evidence="8" id="KW-0143">Chaperone</keyword>
<reference evidence="12 13" key="1">
    <citation type="submission" date="2019-12" db="EMBL/GenBank/DDBJ databases">
        <authorList>
            <person name="Scholz U."/>
            <person name="Mascher M."/>
            <person name="Fiebig A."/>
        </authorList>
    </citation>
    <scope>NUCLEOTIDE SEQUENCE</scope>
</reference>
<dbReference type="InterPro" id="IPR035892">
    <property type="entry name" value="C2_domain_sf"/>
</dbReference>
<dbReference type="PANTHER" id="PTHR24075:SF0">
    <property type="entry name" value="TRANSLOCATION PROTEIN SEC63 HOMOLOG"/>
    <property type="match status" value="1"/>
</dbReference>
<dbReference type="GO" id="GO:0006620">
    <property type="term" value="P:post-translational protein targeting to endoplasmic reticulum membrane"/>
    <property type="evidence" value="ECO:0007669"/>
    <property type="project" value="TreeGrafter"/>
</dbReference>
<dbReference type="Gene3D" id="1.10.150.20">
    <property type="entry name" value="5' to 3' exonuclease, C-terminal subdomain"/>
    <property type="match status" value="1"/>
</dbReference>
<accession>A0A7I8J9S7</accession>
<dbReference type="GO" id="GO:0003723">
    <property type="term" value="F:RNA binding"/>
    <property type="evidence" value="ECO:0007669"/>
    <property type="project" value="TreeGrafter"/>
</dbReference>
<keyword evidence="7 10" id="KW-0472">Membrane</keyword>
<dbReference type="CDD" id="cd06257">
    <property type="entry name" value="DnaJ"/>
    <property type="match status" value="1"/>
</dbReference>
<evidence type="ECO:0000256" key="9">
    <source>
        <dbReference type="SAM" id="MobiDB-lite"/>
    </source>
</evidence>
<dbReference type="PANTHER" id="PTHR24075">
    <property type="entry name" value="SEC63 DOMAIN-CONTAINING"/>
    <property type="match status" value="1"/>
</dbReference>
<comment type="subcellular location">
    <subcellularLocation>
        <location evidence="1">Endoplasmic reticulum membrane</location>
        <topology evidence="1">Multi-pass membrane protein</topology>
    </subcellularLocation>
</comment>
<keyword evidence="3 10" id="KW-0812">Transmembrane</keyword>
<keyword evidence="2" id="KW-0813">Transport</keyword>
<gene>
    <name evidence="12" type="ORF">SI7747_10013242</name>
</gene>
<feature type="compositionally biased region" description="Basic residues" evidence="9">
    <location>
        <begin position="585"/>
        <end position="596"/>
    </location>
</feature>
<dbReference type="SUPFAM" id="SSF46565">
    <property type="entry name" value="Chaperone J-domain"/>
    <property type="match status" value="1"/>
</dbReference>
<name>A0A7I8J9S7_SPIIN</name>
<protein>
    <recommendedName>
        <fullName evidence="11">J domain-containing protein</fullName>
    </recommendedName>
</protein>
<sequence length="596" mass="66328">MSYSRLVLLQISNFSTCCNLTLLLFWIFVAVLVFYINYLRLERPQFEPYSILGLEQGASDSEIKKAYRRLSIMYHPTKIQTQAHKHFVEFISKAYQALTDPVSRSNYAIYGHPDGRQVIFFLCLTSVLIEFGGASGGVILLGVVGIGILLPLIAAVVYLSRSSKYSGNYVMHNTLSAYDNLMKSSLAPRKVLNVLITASEYMEIPARRSDDEPLQKLFHAVRNELKLDPKNIKAEQAKFWKQHPALIKAELLIQAQLTRETAALPSYLRVDFRRVMELAPRLLEELFKISVMPRSPDAHGWLRPAIGVIELSQCIIQAVPLSARKAAGGSTEGIAPFLQLPHFSEDIVQKIALKQVHTLQDLQEMNLPERAALLTEAAGLSGPQENDVESVLEMMPTLTVELTCETEGEQEIQEGDLVTLCAWVTLRRRNGLTVALPHAPNFPFPKEENFWLLLADPASNEVWVSQKLNFSDEPAAAGAAGASAKEVGAAVKEAVGKVKAGSRLVVGKFLAPSEGSYELCCFCLCDAWIGCDWKSSLTLKVQKRRLPEEEAVEEEEEPEEEDEDYESEYSDDDDDDDDEQVQSKKAAKGKKSSGAD</sequence>
<dbReference type="AlphaFoldDB" id="A0A7I8J9S7"/>
<dbReference type="Gene3D" id="1.10.287.110">
    <property type="entry name" value="DnaJ domain"/>
    <property type="match status" value="1"/>
</dbReference>
<dbReference type="SMART" id="SM00973">
    <property type="entry name" value="Sec63"/>
    <property type="match status" value="1"/>
</dbReference>
<dbReference type="EMBL" id="LR743597">
    <property type="protein sequence ID" value="CAA2627589.1"/>
    <property type="molecule type" value="Genomic_DNA"/>
</dbReference>
<evidence type="ECO:0000256" key="4">
    <source>
        <dbReference type="ARBA" id="ARBA00022824"/>
    </source>
</evidence>
<dbReference type="Proteomes" id="UP001189122">
    <property type="component" value="Unassembled WGS sequence"/>
</dbReference>
<dbReference type="InterPro" id="IPR036869">
    <property type="entry name" value="J_dom_sf"/>
</dbReference>
<evidence type="ECO:0000256" key="7">
    <source>
        <dbReference type="ARBA" id="ARBA00023136"/>
    </source>
</evidence>
<dbReference type="PROSITE" id="PS50076">
    <property type="entry name" value="DNAJ_2"/>
    <property type="match status" value="1"/>
</dbReference>
<keyword evidence="13" id="KW-1185">Reference proteome</keyword>
<evidence type="ECO:0000256" key="6">
    <source>
        <dbReference type="ARBA" id="ARBA00022989"/>
    </source>
</evidence>
<evidence type="ECO:0000256" key="8">
    <source>
        <dbReference type="ARBA" id="ARBA00023186"/>
    </source>
</evidence>
<feature type="domain" description="J" evidence="11">
    <location>
        <begin position="47"/>
        <end position="111"/>
    </location>
</feature>
<dbReference type="Gene3D" id="2.60.40.150">
    <property type="entry name" value="C2 domain"/>
    <property type="match status" value="1"/>
</dbReference>
<dbReference type="SUPFAM" id="SSF81296">
    <property type="entry name" value="E set domains"/>
    <property type="match status" value="1"/>
</dbReference>